<keyword evidence="15 19" id="KW-0131">Cell cycle</keyword>
<reference evidence="21 22" key="1">
    <citation type="submission" date="2016-01" db="EMBL/GenBank/DDBJ databases">
        <authorList>
            <person name="McClelland M."/>
            <person name="Jain A."/>
            <person name="Saraogi P."/>
            <person name="Mendelson R."/>
            <person name="Westerman R."/>
            <person name="SanMiguel P."/>
            <person name="Csonka L."/>
        </authorList>
    </citation>
    <scope>NUCLEOTIDE SEQUENCE [LARGE SCALE GENOMIC DNA]</scope>
    <source>
        <strain evidence="21 22">R-53146</strain>
    </source>
</reference>
<feature type="active site" evidence="19">
    <location>
        <position position="337"/>
    </location>
</feature>
<dbReference type="InterPro" id="IPR016169">
    <property type="entry name" value="FAD-bd_PCMH_sub2"/>
</dbReference>
<dbReference type="GO" id="GO:0008762">
    <property type="term" value="F:UDP-N-acetylmuramate dehydrogenase activity"/>
    <property type="evidence" value="ECO:0007669"/>
    <property type="project" value="UniProtKB-UniRule"/>
</dbReference>
<dbReference type="GO" id="GO:0071949">
    <property type="term" value="F:FAD binding"/>
    <property type="evidence" value="ECO:0007669"/>
    <property type="project" value="InterPro"/>
</dbReference>
<dbReference type="NCBIfam" id="NF010478">
    <property type="entry name" value="PRK13903.1"/>
    <property type="match status" value="1"/>
</dbReference>
<keyword evidence="14 19" id="KW-0560">Oxidoreductase</keyword>
<protein>
    <recommendedName>
        <fullName evidence="6 19">UDP-N-acetylenolpyruvoylglucosamine reductase</fullName>
        <ecNumber evidence="5 19">1.3.1.98</ecNumber>
    </recommendedName>
    <alternativeName>
        <fullName evidence="17 19">UDP-N-acetylmuramate dehydrogenase</fullName>
    </alternativeName>
</protein>
<dbReference type="Gene3D" id="3.30.43.10">
    <property type="entry name" value="Uridine Diphospho-n-acetylenolpyruvylglucosamine Reductase, domain 2"/>
    <property type="match status" value="1"/>
</dbReference>
<evidence type="ECO:0000256" key="17">
    <source>
        <dbReference type="ARBA" id="ARBA00031026"/>
    </source>
</evidence>
<dbReference type="GO" id="GO:0009252">
    <property type="term" value="P:peptidoglycan biosynthetic process"/>
    <property type="evidence" value="ECO:0007669"/>
    <property type="project" value="UniProtKB-UniRule"/>
</dbReference>
<dbReference type="NCBIfam" id="TIGR00179">
    <property type="entry name" value="murB"/>
    <property type="match status" value="1"/>
</dbReference>
<keyword evidence="9 19" id="KW-0285">Flavoprotein</keyword>
<sequence length="342" mass="38810">MIIQENIDIKKFTTFHVSAICRFFTEIFTLEELNEALNFSVNNKLPVLFIGGGSNILFTNKTFNGLVIKVNLKGIQETLGNHNNQVFVSGMAGENWDSFVSYCINKNYGGLENLSLIPGNVGTSPIQNIGAYGVEMKDSFYQLKALNLTTREIEIFSFDDCNFGYRESFFKNEGRNNYVILEVTFQLTTKKHKLKLSYGDIMDELNKDKISEPSLKEIRNQIIATRKRKLPDPEVLGNAGSFFKNPIIPIYQLIKIRENYPNIPFYTISNDFVKLPAAWLIEKTGWKGKKIGNVGVHEKQPLVLVNLGTATGKEIFSLSNSIIEDVNKIFNIQLEREVNIIL</sequence>
<accession>A0A0X8XY20</accession>
<evidence type="ECO:0000256" key="10">
    <source>
        <dbReference type="ARBA" id="ARBA00022827"/>
    </source>
</evidence>
<evidence type="ECO:0000256" key="2">
    <source>
        <dbReference type="ARBA" id="ARBA00003921"/>
    </source>
</evidence>
<dbReference type="AlphaFoldDB" id="A0A0X8XY20"/>
<evidence type="ECO:0000256" key="15">
    <source>
        <dbReference type="ARBA" id="ARBA00023306"/>
    </source>
</evidence>
<dbReference type="EC" id="1.3.1.98" evidence="5 19"/>
<evidence type="ECO:0000256" key="1">
    <source>
        <dbReference type="ARBA" id="ARBA00001974"/>
    </source>
</evidence>
<dbReference type="InterPro" id="IPR003170">
    <property type="entry name" value="MurB"/>
</dbReference>
<keyword evidence="22" id="KW-1185">Reference proteome</keyword>
<dbReference type="GO" id="GO:0005829">
    <property type="term" value="C:cytosol"/>
    <property type="evidence" value="ECO:0007669"/>
    <property type="project" value="TreeGrafter"/>
</dbReference>
<dbReference type="STRING" id="1586267.GCA_001418685_00322"/>
<dbReference type="InterPro" id="IPR011601">
    <property type="entry name" value="MurB_C"/>
</dbReference>
<comment type="similarity">
    <text evidence="19">Belongs to the MurB family.</text>
</comment>
<evidence type="ECO:0000256" key="7">
    <source>
        <dbReference type="ARBA" id="ARBA00022490"/>
    </source>
</evidence>
<keyword evidence="13 19" id="KW-0573">Peptidoglycan synthesis</keyword>
<dbReference type="OrthoDB" id="9804753at2"/>
<feature type="active site" description="Proton donor" evidence="19">
    <location>
        <position position="241"/>
    </location>
</feature>
<dbReference type="InterPro" id="IPR016166">
    <property type="entry name" value="FAD-bd_PCMH"/>
</dbReference>
<name>A0A0X8XY20_9FLAO</name>
<dbReference type="UniPathway" id="UPA00219"/>
<dbReference type="GO" id="GO:0008360">
    <property type="term" value="P:regulation of cell shape"/>
    <property type="evidence" value="ECO:0007669"/>
    <property type="project" value="UniProtKB-KW"/>
</dbReference>
<gene>
    <name evidence="19" type="primary">murB</name>
    <name evidence="21" type="ORF">Ga0061079_10244</name>
</gene>
<dbReference type="InterPro" id="IPR006094">
    <property type="entry name" value="Oxid_FAD_bind_N"/>
</dbReference>
<feature type="active site" evidence="19">
    <location>
        <position position="166"/>
    </location>
</feature>
<dbReference type="Proteomes" id="UP000182761">
    <property type="component" value="Unassembled WGS sequence"/>
</dbReference>
<evidence type="ECO:0000256" key="8">
    <source>
        <dbReference type="ARBA" id="ARBA00022618"/>
    </source>
</evidence>
<dbReference type="SUPFAM" id="SSF56194">
    <property type="entry name" value="Uridine diphospho-N-Acetylenolpyruvylglucosamine reductase, MurB, C-terminal domain"/>
    <property type="match status" value="1"/>
</dbReference>
<dbReference type="InterPro" id="IPR036318">
    <property type="entry name" value="FAD-bd_PCMH-like_sf"/>
</dbReference>
<keyword evidence="7 19" id="KW-0963">Cytoplasm</keyword>
<evidence type="ECO:0000256" key="4">
    <source>
        <dbReference type="ARBA" id="ARBA00004752"/>
    </source>
</evidence>
<evidence type="ECO:0000256" key="13">
    <source>
        <dbReference type="ARBA" id="ARBA00022984"/>
    </source>
</evidence>
<evidence type="ECO:0000259" key="20">
    <source>
        <dbReference type="PROSITE" id="PS51387"/>
    </source>
</evidence>
<dbReference type="InterPro" id="IPR036635">
    <property type="entry name" value="MurB_C_sf"/>
</dbReference>
<dbReference type="PROSITE" id="PS51387">
    <property type="entry name" value="FAD_PCMH"/>
    <property type="match status" value="1"/>
</dbReference>
<keyword evidence="8 19" id="KW-0132">Cell division</keyword>
<dbReference type="Pfam" id="PF02873">
    <property type="entry name" value="MurB_C"/>
    <property type="match status" value="1"/>
</dbReference>
<keyword evidence="11 19" id="KW-0521">NADP</keyword>
<dbReference type="GO" id="GO:0051301">
    <property type="term" value="P:cell division"/>
    <property type="evidence" value="ECO:0007669"/>
    <property type="project" value="UniProtKB-KW"/>
</dbReference>
<evidence type="ECO:0000256" key="5">
    <source>
        <dbReference type="ARBA" id="ARBA00012518"/>
    </source>
</evidence>
<evidence type="ECO:0000256" key="9">
    <source>
        <dbReference type="ARBA" id="ARBA00022630"/>
    </source>
</evidence>
<dbReference type="PANTHER" id="PTHR21071:SF4">
    <property type="entry name" value="UDP-N-ACETYLENOLPYRUVOYLGLUCOSAMINE REDUCTASE"/>
    <property type="match status" value="1"/>
</dbReference>
<dbReference type="SUPFAM" id="SSF56176">
    <property type="entry name" value="FAD-binding/transporter-associated domain-like"/>
    <property type="match status" value="1"/>
</dbReference>
<dbReference type="GO" id="GO:0071555">
    <property type="term" value="P:cell wall organization"/>
    <property type="evidence" value="ECO:0007669"/>
    <property type="project" value="UniProtKB-KW"/>
</dbReference>
<evidence type="ECO:0000256" key="6">
    <source>
        <dbReference type="ARBA" id="ARBA00015188"/>
    </source>
</evidence>
<dbReference type="Gene3D" id="3.30.465.10">
    <property type="match status" value="1"/>
</dbReference>
<dbReference type="RefSeq" id="WP_055424733.1">
    <property type="nucleotide sequence ID" value="NZ_FCOR01000002.1"/>
</dbReference>
<comment type="pathway">
    <text evidence="4 19">Cell wall biogenesis; peptidoglycan biosynthesis.</text>
</comment>
<keyword evidence="12 19" id="KW-0133">Cell shape</keyword>
<comment type="catalytic activity">
    <reaction evidence="18 19">
        <text>UDP-N-acetyl-alpha-D-muramate + NADP(+) = UDP-N-acetyl-3-O-(1-carboxyvinyl)-alpha-D-glucosamine + NADPH + H(+)</text>
        <dbReference type="Rhea" id="RHEA:12248"/>
        <dbReference type="ChEBI" id="CHEBI:15378"/>
        <dbReference type="ChEBI" id="CHEBI:57783"/>
        <dbReference type="ChEBI" id="CHEBI:58349"/>
        <dbReference type="ChEBI" id="CHEBI:68483"/>
        <dbReference type="ChEBI" id="CHEBI:70757"/>
        <dbReference type="EC" id="1.3.1.98"/>
    </reaction>
</comment>
<evidence type="ECO:0000256" key="3">
    <source>
        <dbReference type="ARBA" id="ARBA00004496"/>
    </source>
</evidence>
<organism evidence="21 22">
    <name type="scientific">Apibacter mensalis</name>
    <dbReference type="NCBI Taxonomy" id="1586267"/>
    <lineage>
        <taxon>Bacteria</taxon>
        <taxon>Pseudomonadati</taxon>
        <taxon>Bacteroidota</taxon>
        <taxon>Flavobacteriia</taxon>
        <taxon>Flavobacteriales</taxon>
        <taxon>Weeksellaceae</taxon>
        <taxon>Apibacter</taxon>
    </lineage>
</organism>
<evidence type="ECO:0000256" key="18">
    <source>
        <dbReference type="ARBA" id="ARBA00048914"/>
    </source>
</evidence>
<dbReference type="NCBIfam" id="NF000755">
    <property type="entry name" value="PRK00046.1"/>
    <property type="match status" value="1"/>
</dbReference>
<dbReference type="PANTHER" id="PTHR21071">
    <property type="entry name" value="UDP-N-ACETYLENOLPYRUVOYLGLUCOSAMINE REDUCTASE"/>
    <property type="match status" value="1"/>
</dbReference>
<evidence type="ECO:0000313" key="22">
    <source>
        <dbReference type="Proteomes" id="UP000182761"/>
    </source>
</evidence>
<evidence type="ECO:0000313" key="21">
    <source>
        <dbReference type="EMBL" id="CVK15499.1"/>
    </source>
</evidence>
<evidence type="ECO:0000256" key="11">
    <source>
        <dbReference type="ARBA" id="ARBA00022857"/>
    </source>
</evidence>
<dbReference type="EMBL" id="FCOR01000002">
    <property type="protein sequence ID" value="CVK15499.1"/>
    <property type="molecule type" value="Genomic_DNA"/>
</dbReference>
<comment type="cofactor">
    <cofactor evidence="1 19">
        <name>FAD</name>
        <dbReference type="ChEBI" id="CHEBI:57692"/>
    </cofactor>
</comment>
<dbReference type="HAMAP" id="MF_00037">
    <property type="entry name" value="MurB"/>
    <property type="match status" value="1"/>
</dbReference>
<evidence type="ECO:0000256" key="16">
    <source>
        <dbReference type="ARBA" id="ARBA00023316"/>
    </source>
</evidence>
<proteinExistence type="inferred from homology"/>
<evidence type="ECO:0000256" key="19">
    <source>
        <dbReference type="HAMAP-Rule" id="MF_00037"/>
    </source>
</evidence>
<keyword evidence="16 19" id="KW-0961">Cell wall biogenesis/degradation</keyword>
<comment type="function">
    <text evidence="2 19">Cell wall formation.</text>
</comment>
<evidence type="ECO:0000256" key="12">
    <source>
        <dbReference type="ARBA" id="ARBA00022960"/>
    </source>
</evidence>
<evidence type="ECO:0000256" key="14">
    <source>
        <dbReference type="ARBA" id="ARBA00023002"/>
    </source>
</evidence>
<feature type="domain" description="FAD-binding PCMH-type" evidence="20">
    <location>
        <begin position="15"/>
        <end position="190"/>
    </location>
</feature>
<keyword evidence="10 19" id="KW-0274">FAD</keyword>
<dbReference type="Pfam" id="PF01565">
    <property type="entry name" value="FAD_binding_4"/>
    <property type="match status" value="1"/>
</dbReference>
<comment type="subcellular location">
    <subcellularLocation>
        <location evidence="3 19">Cytoplasm</location>
    </subcellularLocation>
</comment>
<dbReference type="InterPro" id="IPR016167">
    <property type="entry name" value="FAD-bd_PCMH_sub1"/>
</dbReference>
<dbReference type="Gene3D" id="3.90.78.10">
    <property type="entry name" value="UDP-N-acetylenolpyruvoylglucosamine reductase, C-terminal domain"/>
    <property type="match status" value="1"/>
</dbReference>